<dbReference type="EMBL" id="RQGC01000006">
    <property type="protein sequence ID" value="TGL41060.1"/>
    <property type="molecule type" value="Genomic_DNA"/>
</dbReference>
<keyword evidence="2" id="KW-0812">Transmembrane</keyword>
<comment type="caution">
    <text evidence="3">The sequence shown here is derived from an EMBL/GenBank/DDBJ whole genome shotgun (WGS) entry which is preliminary data.</text>
</comment>
<accession>A0A5F1ZSA4</accession>
<feature type="transmembrane region" description="Helical" evidence="2">
    <location>
        <begin position="427"/>
        <end position="452"/>
    </location>
</feature>
<dbReference type="AlphaFoldDB" id="A0A5F1ZSA4"/>
<evidence type="ECO:0000313" key="4">
    <source>
        <dbReference type="EMBL" id="TGL41060.1"/>
    </source>
</evidence>
<gene>
    <name evidence="3" type="ORF">EHO57_13580</name>
    <name evidence="4" type="ORF">EHQ53_09610</name>
</gene>
<proteinExistence type="predicted"/>
<evidence type="ECO:0000256" key="1">
    <source>
        <dbReference type="SAM" id="MobiDB-lite"/>
    </source>
</evidence>
<feature type="transmembrane region" description="Helical" evidence="2">
    <location>
        <begin position="231"/>
        <end position="249"/>
    </location>
</feature>
<keyword evidence="2" id="KW-0472">Membrane</keyword>
<evidence type="ECO:0008006" key="7">
    <source>
        <dbReference type="Google" id="ProtNLM"/>
    </source>
</evidence>
<feature type="transmembrane region" description="Helical" evidence="2">
    <location>
        <begin position="130"/>
        <end position="148"/>
    </location>
</feature>
<dbReference type="OrthoDB" id="314613at2"/>
<dbReference type="EMBL" id="RQER01000007">
    <property type="protein sequence ID" value="TGK00304.1"/>
    <property type="molecule type" value="Genomic_DNA"/>
</dbReference>
<feature type="region of interest" description="Disordered" evidence="1">
    <location>
        <begin position="331"/>
        <end position="353"/>
    </location>
</feature>
<feature type="transmembrane region" description="Helical" evidence="2">
    <location>
        <begin position="99"/>
        <end position="118"/>
    </location>
</feature>
<dbReference type="RefSeq" id="WP_135645538.1">
    <property type="nucleotide sequence ID" value="NZ_RQER01000007.1"/>
</dbReference>
<dbReference type="Proteomes" id="UP000297946">
    <property type="component" value="Unassembled WGS sequence"/>
</dbReference>
<reference evidence="4" key="1">
    <citation type="submission" date="2018-10" db="EMBL/GenBank/DDBJ databases">
        <authorList>
            <person name="Vincent A.T."/>
            <person name="Schiettekatte O."/>
            <person name="Bourhy P."/>
            <person name="Veyrier F.J."/>
            <person name="Picardeau M."/>
        </authorList>
    </citation>
    <scope>NUCLEOTIDE SEQUENCE</scope>
    <source>
        <strain evidence="4">201702690</strain>
    </source>
</reference>
<evidence type="ECO:0000313" key="6">
    <source>
        <dbReference type="Proteomes" id="UP000297946"/>
    </source>
</evidence>
<reference evidence="5 6" key="2">
    <citation type="journal article" date="2019" name="PLoS Negl. Trop. Dis.">
        <title>Revisiting the worldwide diversity of Leptospira species in the environment.</title>
        <authorList>
            <person name="Vincent A.T."/>
            <person name="Schiettekatte O."/>
            <person name="Bourhy P."/>
            <person name="Veyrier F.J."/>
            <person name="Picardeau M."/>
        </authorList>
    </citation>
    <scope>NUCLEOTIDE SEQUENCE [LARGE SCALE GENOMIC DNA]</scope>
    <source>
        <strain evidence="5">201702690</strain>
        <strain evidence="3 6">SSW18</strain>
    </source>
</reference>
<protein>
    <recommendedName>
        <fullName evidence="7">Glycosyltransferase RgtA/B/C/D-like domain-containing protein</fullName>
    </recommendedName>
</protein>
<feature type="transmembrane region" description="Helical" evidence="2">
    <location>
        <begin position="186"/>
        <end position="208"/>
    </location>
</feature>
<keyword evidence="5" id="KW-1185">Reference proteome</keyword>
<feature type="transmembrane region" description="Helical" evidence="2">
    <location>
        <begin position="294"/>
        <end position="311"/>
    </location>
</feature>
<feature type="transmembrane region" description="Helical" evidence="2">
    <location>
        <begin position="396"/>
        <end position="415"/>
    </location>
</feature>
<sequence length="580" mass="67653">MQNRIFFLLLPVLGALGLILSLGRVALDPSLSNVFYNADSLFFSVIYQELFLKSTANFLITLKGWIWTPALYFFPDLVQYFGLRTIYLFLGKGAWEATHLTYAFLQWSLVLFGILYLLKTVYKEEFGIQRSAVLLAFGYFAGSILFFFKKDLFVFLPGFHGGNLTSLSWAWAFYYQWEEKKNAKSFCVLAFFVFVFALSDLIFLPYYLVPLLSLHLFQLLRERNLLKAKRIAYFYFPIFLGIVFARIAYQALRKNPFVFFPGTLVSANVGNGSKTAKLEIYNLFHSFLVFTRENWIYLVVLLLCGTALYVLRKKEEEINARKSGVGREDEKERESLKEVREEDKVRKSREKEREVENTKSRELEFLFLSLGILVPVLFLCYGFSLGFTGREGIQEIGRYFGSILLSSLGLSFLVLRKLADHPNRRVALGILLLVLIGSLSLFSISQGIGLVYSSPKLDCLDKYARERNWKRGLASFWYVRPMRIFSQQKLEPDDYLYDLMLFYWQNNLSWFERKEQYRFAILDGLDEKKVIETFGQPKEVLNCENIKIFSFSEEDPSKSLKFVEENQEKINLWKLSNSRF</sequence>
<organism evidence="3 6">
    <name type="scientific">Leptospira langatensis</name>
    <dbReference type="NCBI Taxonomy" id="2484983"/>
    <lineage>
        <taxon>Bacteria</taxon>
        <taxon>Pseudomonadati</taxon>
        <taxon>Spirochaetota</taxon>
        <taxon>Spirochaetia</taxon>
        <taxon>Leptospirales</taxon>
        <taxon>Leptospiraceae</taxon>
        <taxon>Leptospira</taxon>
    </lineage>
</organism>
<evidence type="ECO:0000313" key="3">
    <source>
        <dbReference type="EMBL" id="TGK00304.1"/>
    </source>
</evidence>
<feature type="transmembrane region" description="Helical" evidence="2">
    <location>
        <begin position="365"/>
        <end position="384"/>
    </location>
</feature>
<name>A0A5F1ZSA4_9LEPT</name>
<keyword evidence="2" id="KW-1133">Transmembrane helix</keyword>
<dbReference type="Proteomes" id="UP000297273">
    <property type="component" value="Unassembled WGS sequence"/>
</dbReference>
<evidence type="ECO:0000313" key="5">
    <source>
        <dbReference type="Proteomes" id="UP000297273"/>
    </source>
</evidence>
<feature type="transmembrane region" description="Helical" evidence="2">
    <location>
        <begin position="154"/>
        <end position="174"/>
    </location>
</feature>
<feature type="transmembrane region" description="Helical" evidence="2">
    <location>
        <begin position="64"/>
        <end position="87"/>
    </location>
</feature>
<evidence type="ECO:0000256" key="2">
    <source>
        <dbReference type="SAM" id="Phobius"/>
    </source>
</evidence>